<reference evidence="2 3" key="1">
    <citation type="submission" date="2018-01" db="EMBL/GenBank/DDBJ databases">
        <title>Draft genome sequences of six Vibrio diazotrophicus strains isolated from deep-sea sediments of the Baltic Sea.</title>
        <authorList>
            <person name="Castillo D."/>
            <person name="Vandieken V."/>
            <person name="Chiang O."/>
            <person name="Middelboe M."/>
        </authorList>
    </citation>
    <scope>NUCLEOTIDE SEQUENCE [LARGE SCALE GENOMIC DNA]</scope>
    <source>
        <strain evidence="2 3">60.27F</strain>
    </source>
</reference>
<feature type="transmembrane region" description="Helical" evidence="1">
    <location>
        <begin position="124"/>
        <end position="144"/>
    </location>
</feature>
<evidence type="ECO:0000256" key="1">
    <source>
        <dbReference type="SAM" id="Phobius"/>
    </source>
</evidence>
<gene>
    <name evidence="2" type="ORF">C1N32_16930</name>
</gene>
<comment type="caution">
    <text evidence="2">The sequence shown here is derived from an EMBL/GenBank/DDBJ whole genome shotgun (WGS) entry which is preliminary data.</text>
</comment>
<dbReference type="Proteomes" id="UP000236449">
    <property type="component" value="Unassembled WGS sequence"/>
</dbReference>
<keyword evidence="1" id="KW-1133">Transmembrane helix</keyword>
<feature type="transmembrane region" description="Helical" evidence="1">
    <location>
        <begin position="90"/>
        <end position="112"/>
    </location>
</feature>
<dbReference type="EMBL" id="POSK01000012">
    <property type="protein sequence ID" value="PNI03282.1"/>
    <property type="molecule type" value="Genomic_DNA"/>
</dbReference>
<dbReference type="AlphaFoldDB" id="A0A2J8HYD0"/>
<accession>A0A2J8HYD0</accession>
<protein>
    <submittedName>
        <fullName evidence="2">Capsular biosynthesis protein</fullName>
    </submittedName>
</protein>
<feature type="transmembrane region" description="Helical" evidence="1">
    <location>
        <begin position="430"/>
        <end position="450"/>
    </location>
</feature>
<evidence type="ECO:0000313" key="3">
    <source>
        <dbReference type="Proteomes" id="UP000236449"/>
    </source>
</evidence>
<feature type="transmembrane region" description="Helical" evidence="1">
    <location>
        <begin position="65"/>
        <end position="84"/>
    </location>
</feature>
<feature type="transmembrane region" description="Helical" evidence="1">
    <location>
        <begin position="364"/>
        <end position="385"/>
    </location>
</feature>
<evidence type="ECO:0000313" key="2">
    <source>
        <dbReference type="EMBL" id="PNI03282.1"/>
    </source>
</evidence>
<keyword evidence="1" id="KW-0812">Transmembrane</keyword>
<feature type="transmembrane region" description="Helical" evidence="1">
    <location>
        <begin position="9"/>
        <end position="28"/>
    </location>
</feature>
<proteinExistence type="predicted"/>
<dbReference type="RefSeq" id="WP_102966862.1">
    <property type="nucleotide sequence ID" value="NZ_POSK01000012.1"/>
</dbReference>
<dbReference type="OrthoDB" id="5767484at2"/>
<keyword evidence="1" id="KW-0472">Membrane</keyword>
<feature type="transmembrane region" description="Helical" evidence="1">
    <location>
        <begin position="406"/>
        <end position="424"/>
    </location>
</feature>
<organism evidence="2 3">
    <name type="scientific">Vibrio diazotrophicus</name>
    <dbReference type="NCBI Taxonomy" id="685"/>
    <lineage>
        <taxon>Bacteria</taxon>
        <taxon>Pseudomonadati</taxon>
        <taxon>Pseudomonadota</taxon>
        <taxon>Gammaproteobacteria</taxon>
        <taxon>Vibrionales</taxon>
        <taxon>Vibrionaceae</taxon>
        <taxon>Vibrio</taxon>
    </lineage>
</organism>
<feature type="transmembrane region" description="Helical" evidence="1">
    <location>
        <begin position="34"/>
        <end position="53"/>
    </location>
</feature>
<sequence length="463" mass="51381">MNLSLNSGLYLQVVTLTTLIFCGVVQYFTGIGAVLWLPFLMTCLMVLLLPMQTRYSAFYLDNKERVLLVLFVSLFALAIVSTVLQSGIKVTIVGMKNELAISLIMFCLLLGFVRESQIYRITKALYWVFYIQFPVILYQILIVVPKRVAFRGEYEKWDAVVGTFGGDPMKGGNTAAMGLFCLLIMLLKLSEYKHGLTTKLNTGLHIIAAFILCILGEVKFVILISPFLLAFVWFSPSYLAGMKRLDLKTALMIIGGLFGLISLAIMILAASYSSAFAGSSDKGALDIFIDSLSYVFDPNYIMVETGELGRMTTIFFWGEHSDLWGLPSQLFGYGLNATNRGSTVAPGFLNVIFNVFLDSTSLSMLLWEMGLIGTLLFFGVIGYTLRIVMPKPLISRDRVTQEDVRLLSFQPAFIAFGIAGLLSLPYSQTLMIVPMPQFLFYFSLGAALVIRKSVLTISEPSYG</sequence>
<feature type="transmembrane region" description="Helical" evidence="1">
    <location>
        <begin position="251"/>
        <end position="272"/>
    </location>
</feature>
<name>A0A2J8HYD0_VIBDI</name>